<dbReference type="Proteomes" id="UP000434044">
    <property type="component" value="Unassembled WGS sequence"/>
</dbReference>
<evidence type="ECO:0000313" key="3">
    <source>
        <dbReference type="Proteomes" id="UP000434044"/>
    </source>
</evidence>
<dbReference type="RefSeq" id="WP_155451783.1">
    <property type="nucleotide sequence ID" value="NZ_WNKT01000125.1"/>
</dbReference>
<protein>
    <submittedName>
        <fullName evidence="2">Uncharacterized protein</fullName>
    </submittedName>
</protein>
<reference evidence="2 3" key="1">
    <citation type="submission" date="2019-11" db="EMBL/GenBank/DDBJ databases">
        <title>Whole-genome sequence of the anaerobic purple sulfur bacterium Allochromatium palmeri DSM 15591.</title>
        <authorList>
            <person name="Kyndt J.A."/>
            <person name="Meyer T.E."/>
        </authorList>
    </citation>
    <scope>NUCLEOTIDE SEQUENCE [LARGE SCALE GENOMIC DNA]</scope>
    <source>
        <strain evidence="2 3">DSM 15591</strain>
    </source>
</reference>
<evidence type="ECO:0000313" key="2">
    <source>
        <dbReference type="EMBL" id="MTW23251.1"/>
    </source>
</evidence>
<organism evidence="2 3">
    <name type="scientific">Allochromatium palmeri</name>
    <dbReference type="NCBI Taxonomy" id="231048"/>
    <lineage>
        <taxon>Bacteria</taxon>
        <taxon>Pseudomonadati</taxon>
        <taxon>Pseudomonadota</taxon>
        <taxon>Gammaproteobacteria</taxon>
        <taxon>Chromatiales</taxon>
        <taxon>Chromatiaceae</taxon>
        <taxon>Allochromatium</taxon>
    </lineage>
</organism>
<dbReference type="AlphaFoldDB" id="A0A6N8EI08"/>
<proteinExistence type="predicted"/>
<keyword evidence="3" id="KW-1185">Reference proteome</keyword>
<dbReference type="EMBL" id="WNKT01000125">
    <property type="protein sequence ID" value="MTW23251.1"/>
    <property type="molecule type" value="Genomic_DNA"/>
</dbReference>
<name>A0A6N8EI08_9GAMM</name>
<sequence length="45" mass="4938">MNSDTEAKMAQVKINGKPPNDGTQPSARIARRLMLALATEKQEII</sequence>
<feature type="region of interest" description="Disordered" evidence="1">
    <location>
        <begin position="1"/>
        <end position="26"/>
    </location>
</feature>
<gene>
    <name evidence="2" type="ORF">GJ668_19715</name>
</gene>
<evidence type="ECO:0000256" key="1">
    <source>
        <dbReference type="SAM" id="MobiDB-lite"/>
    </source>
</evidence>
<comment type="caution">
    <text evidence="2">The sequence shown here is derived from an EMBL/GenBank/DDBJ whole genome shotgun (WGS) entry which is preliminary data.</text>
</comment>
<accession>A0A6N8EI08</accession>